<proteinExistence type="predicted"/>
<protein>
    <submittedName>
        <fullName evidence="2">Uncharacterized protein</fullName>
    </submittedName>
</protein>
<gene>
    <name evidence="2" type="ORF">METZ01_LOCUS458155</name>
</gene>
<organism evidence="2">
    <name type="scientific">marine metagenome</name>
    <dbReference type="NCBI Taxonomy" id="408172"/>
    <lineage>
        <taxon>unclassified sequences</taxon>
        <taxon>metagenomes</taxon>
        <taxon>ecological metagenomes</taxon>
    </lineage>
</organism>
<reference evidence="2" key="1">
    <citation type="submission" date="2018-05" db="EMBL/GenBank/DDBJ databases">
        <authorList>
            <person name="Lanie J.A."/>
            <person name="Ng W.-L."/>
            <person name="Kazmierczak K.M."/>
            <person name="Andrzejewski T.M."/>
            <person name="Davidsen T.M."/>
            <person name="Wayne K.J."/>
            <person name="Tettelin H."/>
            <person name="Glass J.I."/>
            <person name="Rusch D."/>
            <person name="Podicherti R."/>
            <person name="Tsui H.-C.T."/>
            <person name="Winkler M.E."/>
        </authorList>
    </citation>
    <scope>NUCLEOTIDE SEQUENCE</scope>
</reference>
<feature type="transmembrane region" description="Helical" evidence="1">
    <location>
        <begin position="7"/>
        <end position="24"/>
    </location>
</feature>
<dbReference type="EMBL" id="UINC01190920">
    <property type="protein sequence ID" value="SVE05301.1"/>
    <property type="molecule type" value="Genomic_DNA"/>
</dbReference>
<sequence>MNKRQKQIIGIELFVVTLLLWRYYSDQLTFINTFIYALIYIFCMAGWYYFKD</sequence>
<dbReference type="AlphaFoldDB" id="A0A383ACF7"/>
<evidence type="ECO:0000313" key="2">
    <source>
        <dbReference type="EMBL" id="SVE05301.1"/>
    </source>
</evidence>
<evidence type="ECO:0000256" key="1">
    <source>
        <dbReference type="SAM" id="Phobius"/>
    </source>
</evidence>
<keyword evidence="1" id="KW-0472">Membrane</keyword>
<keyword evidence="1" id="KW-1133">Transmembrane helix</keyword>
<keyword evidence="1" id="KW-0812">Transmembrane</keyword>
<feature type="transmembrane region" description="Helical" evidence="1">
    <location>
        <begin position="30"/>
        <end position="50"/>
    </location>
</feature>
<accession>A0A383ACF7</accession>
<name>A0A383ACF7_9ZZZZ</name>